<accession>A0A134B4M3</accession>
<dbReference type="AlphaFoldDB" id="A0A134B4M3"/>
<evidence type="ECO:0000313" key="2">
    <source>
        <dbReference type="Proteomes" id="UP000070224"/>
    </source>
</evidence>
<reference evidence="2" key="1">
    <citation type="submission" date="2016-01" db="EMBL/GenBank/DDBJ databases">
        <authorList>
            <person name="Mitreva M."/>
            <person name="Pepin K.H."/>
            <person name="Mihindukulasuriya K.A."/>
            <person name="Fulton R."/>
            <person name="Fronick C."/>
            <person name="O'Laughlin M."/>
            <person name="Miner T."/>
            <person name="Herter B."/>
            <person name="Rosa B.A."/>
            <person name="Cordes M."/>
            <person name="Tomlinson C."/>
            <person name="Wollam A."/>
            <person name="Palsikar V.B."/>
            <person name="Mardis E.R."/>
            <person name="Wilson R.K."/>
        </authorList>
    </citation>
    <scope>NUCLEOTIDE SEQUENCE [LARGE SCALE GENOMIC DNA]</scope>
    <source>
        <strain evidence="2">KA00683</strain>
    </source>
</reference>
<organism evidence="1 2">
    <name type="scientific">Porphyromonas somerae</name>
    <dbReference type="NCBI Taxonomy" id="322095"/>
    <lineage>
        <taxon>Bacteria</taxon>
        <taxon>Pseudomonadati</taxon>
        <taxon>Bacteroidota</taxon>
        <taxon>Bacteroidia</taxon>
        <taxon>Bacteroidales</taxon>
        <taxon>Porphyromonadaceae</taxon>
        <taxon>Porphyromonas</taxon>
    </lineage>
</organism>
<keyword evidence="2" id="KW-1185">Reference proteome</keyword>
<name>A0A134B4M3_9PORP</name>
<comment type="caution">
    <text evidence="1">The sequence shown here is derived from an EMBL/GenBank/DDBJ whole genome shotgun (WGS) entry which is preliminary data.</text>
</comment>
<sequence length="165" mass="18462">MDGTLLRLYSATAIPTSLTPEASIVATELFRQSLSLLWRHRERILSDSRMFLTPISETNGLAYLGTFPQATLGAYIELWTLCDAALITDERGIQHFVTRVAGSPLSGSNRCTLVSEEGEVSTRSVRDFSSLWRPLRGLIRRYRKPQATAEHYTLTEVLTLLSEEG</sequence>
<proteinExistence type="predicted"/>
<dbReference type="EMBL" id="LSDK01000108">
    <property type="protein sequence ID" value="KXB74898.1"/>
    <property type="molecule type" value="Genomic_DNA"/>
</dbReference>
<evidence type="ECO:0000313" key="1">
    <source>
        <dbReference type="EMBL" id="KXB74898.1"/>
    </source>
</evidence>
<protein>
    <submittedName>
        <fullName evidence="1">Uncharacterized protein</fullName>
    </submittedName>
</protein>
<dbReference type="Proteomes" id="UP000070224">
    <property type="component" value="Unassembled WGS sequence"/>
</dbReference>
<dbReference type="PATRIC" id="fig|322095.3.peg.1550"/>
<gene>
    <name evidence="1" type="ORF">HMPREF3185_01574</name>
</gene>